<keyword evidence="2" id="KW-0812">Transmembrane</keyword>
<evidence type="ECO:0000313" key="4">
    <source>
        <dbReference type="Proteomes" id="UP001500620"/>
    </source>
</evidence>
<feature type="compositionally biased region" description="Low complexity" evidence="1">
    <location>
        <begin position="118"/>
        <end position="127"/>
    </location>
</feature>
<protein>
    <submittedName>
        <fullName evidence="3">Uncharacterized protein</fullName>
    </submittedName>
</protein>
<keyword evidence="2" id="KW-0472">Membrane</keyword>
<keyword evidence="2" id="KW-1133">Transmembrane helix</keyword>
<accession>A0ABP8DWK7</accession>
<evidence type="ECO:0000256" key="1">
    <source>
        <dbReference type="SAM" id="MobiDB-lite"/>
    </source>
</evidence>
<organism evidence="3 4">
    <name type="scientific">Dactylosporangium darangshiense</name>
    <dbReference type="NCBI Taxonomy" id="579108"/>
    <lineage>
        <taxon>Bacteria</taxon>
        <taxon>Bacillati</taxon>
        <taxon>Actinomycetota</taxon>
        <taxon>Actinomycetes</taxon>
        <taxon>Micromonosporales</taxon>
        <taxon>Micromonosporaceae</taxon>
        <taxon>Dactylosporangium</taxon>
    </lineage>
</organism>
<dbReference type="EMBL" id="BAABAT010000199">
    <property type="protein sequence ID" value="GAA4264383.1"/>
    <property type="molecule type" value="Genomic_DNA"/>
</dbReference>
<name>A0ABP8DWK7_9ACTN</name>
<evidence type="ECO:0000313" key="3">
    <source>
        <dbReference type="EMBL" id="GAA4264383.1"/>
    </source>
</evidence>
<sequence length="285" mass="29157">MGVDANGYCLHCRTYRGVPQGPQSPTSGSPYSGVPYSGGPYAGYPAGSGPSFPGQASGPPAFPPATHGGQYGPSPAPPRKNNYLVPVLAMSGVLALLVVAIVVVAALKNDNPKTDPVANPGSNTSAGGSNGADPKAPAAIDECLVGTWVTTSHTELVPMQGIGDVPFKLDKNGWEAKFSRDGKATLTYTNSTLSGDPEVQGTKTHVTLTVNATVTADVHTAGGSIAWTDLKSDGKATLSAPSLGINTTTDFTASDDPSKYTCVGHQLDVTTNRFHSILNRTSSTG</sequence>
<proteinExistence type="predicted"/>
<evidence type="ECO:0000256" key="2">
    <source>
        <dbReference type="SAM" id="Phobius"/>
    </source>
</evidence>
<comment type="caution">
    <text evidence="3">The sequence shown here is derived from an EMBL/GenBank/DDBJ whole genome shotgun (WGS) entry which is preliminary data.</text>
</comment>
<keyword evidence="4" id="KW-1185">Reference proteome</keyword>
<reference evidence="4" key="1">
    <citation type="journal article" date="2019" name="Int. J. Syst. Evol. Microbiol.">
        <title>The Global Catalogue of Microorganisms (GCM) 10K type strain sequencing project: providing services to taxonomists for standard genome sequencing and annotation.</title>
        <authorList>
            <consortium name="The Broad Institute Genomics Platform"/>
            <consortium name="The Broad Institute Genome Sequencing Center for Infectious Disease"/>
            <person name="Wu L."/>
            <person name="Ma J."/>
        </authorList>
    </citation>
    <scope>NUCLEOTIDE SEQUENCE [LARGE SCALE GENOMIC DNA]</scope>
    <source>
        <strain evidence="4">JCM 17441</strain>
    </source>
</reference>
<gene>
    <name evidence="3" type="ORF">GCM10022255_117530</name>
</gene>
<feature type="transmembrane region" description="Helical" evidence="2">
    <location>
        <begin position="83"/>
        <end position="107"/>
    </location>
</feature>
<feature type="region of interest" description="Disordered" evidence="1">
    <location>
        <begin position="110"/>
        <end position="135"/>
    </location>
</feature>
<dbReference type="Proteomes" id="UP001500620">
    <property type="component" value="Unassembled WGS sequence"/>
</dbReference>
<feature type="region of interest" description="Disordered" evidence="1">
    <location>
        <begin position="47"/>
        <end position="75"/>
    </location>
</feature>